<dbReference type="CDD" id="cd17300">
    <property type="entry name" value="PIPKc_PIKfyve"/>
    <property type="match status" value="1"/>
</dbReference>
<dbReference type="EMBL" id="CAJHUC010001104">
    <property type="protein sequence ID" value="CAD7699745.1"/>
    <property type="molecule type" value="Genomic_DNA"/>
</dbReference>
<feature type="region of interest" description="Disordered" evidence="9">
    <location>
        <begin position="1300"/>
        <end position="1336"/>
    </location>
</feature>
<dbReference type="InterPro" id="IPR044769">
    <property type="entry name" value="PIKfyve_PIPKc"/>
</dbReference>
<dbReference type="GO" id="GO:0010008">
    <property type="term" value="C:endosome membrane"/>
    <property type="evidence" value="ECO:0007669"/>
    <property type="project" value="TreeGrafter"/>
</dbReference>
<evidence type="ECO:0000256" key="6">
    <source>
        <dbReference type="ARBA" id="ARBA00023464"/>
    </source>
</evidence>
<dbReference type="EC" id="2.7.1.150" evidence="1"/>
<comment type="subunit">
    <text evidence="6">Component of the PI(3,5)P2 regulatory complex at least composed of ATG18, SAC/FIG4, FAB1 and VAC14.</text>
</comment>
<evidence type="ECO:0000256" key="8">
    <source>
        <dbReference type="PROSITE-ProRule" id="PRU00781"/>
    </source>
</evidence>
<dbReference type="InterPro" id="IPR002423">
    <property type="entry name" value="Cpn60/GroEL/TCP-1"/>
</dbReference>
<evidence type="ECO:0000256" key="7">
    <source>
        <dbReference type="ARBA" id="ARBA00077223"/>
    </source>
</evidence>
<dbReference type="Pfam" id="PF00118">
    <property type="entry name" value="Cpn60_TCP1"/>
    <property type="match status" value="1"/>
</dbReference>
<feature type="region of interest" description="Disordered" evidence="9">
    <location>
        <begin position="931"/>
        <end position="1044"/>
    </location>
</feature>
<sequence>MQKKSGGEGTGKGVFSVALALDGALTWDVPPPVEEDGIIIAKTSRANDSEETLKESGDTNPKENGDVTPEEVIKARPVDFSHAYEGCRIALSGASRDHLVKFVKQLLCGLCVEGRDEWLPVLVDIALSAAQCLDLSAARTTGIVDPREYVKVECVPGVSEPKESQVIHGMVLRKNRAHRRMQSKLPNPRLLLLSGPLEFETSATTLLQLNSAYLSRGKEYLDAVASKIVSCRPDVVLVEKNVARAAIEKLNEEGIILVYNVQLPQLEMLAQCTGAEVVNLKSVSEVKQSSMGRCEEFAVMDVIRKPTVVGGRMKRAVLPPLMIFKGCQVPLVCTAVLYGDTPEQLDKLSRVVKQSIFAAYHMRLESAFLADELSVASSAMAAVAEGFPVDAGLDLWRDIGHEFVCKSVQGVAKWRSSRPIHSLSPHVSGWWASEARHHISQSKEYVTPVFMGRKRDPAAEGEDAYGWEDTDDSENPWEDNSDFVCDARSDVTEEKRSEVGEKNEEVGDWRPKRNGVISLFGQPAGGALGKARMGKRSLSTGCLRGLKSGGQEEAVSPEHRPSAESADADRLAMCDGEEMRTREQVGSSGEVSTSGRVRSKVLHVMEEPLRFTSSIAIRNHRRGLMCEPHHLHSIDFYDSDSDRSLSSFLMSIAADSEKRCPHDCHGGNSSHVRTFLHGGMRITMSVVSLPPDKELQNSGQLWFWARPKGLGRQPLATVRRVLLSPDAMRVSFGAFLDLSCNSNFLQVFDRQLHLEFVRYFGYGRTVACVYQDRFQPYELHIPPRELCYSNDNQLMWMTECGNELMQEANEAYTAVEKALQVSQEQAGDGHASRESYVHKTLVRDIHQEHTEFTEKLKRIIRHARKGGVDKRSNLVNFDEVLLDCALELNGLRKDLAVNVLAWAKFMSDPTQQNPPTVSSKASDLDADLLPRRQSEPLPQTPKDPPEAPPIHREGTDPPPDAESVAGAGGDRQDSVRNEDGGPEAIETRNSGGEGSARASTPEGECMVASHRLGSADGPLDSTSDQPVGSEASELGEDEGGWVPLRSPFAEAPFLIRPFSPDGVGIDRGEEEGGGASRRRDLMATPPGELRRVGAIPPIDTAGSRKLLHKNSSASNLIDIFNSEAEKFRAAGEAIGESSSADGGDGGDGPPSHRRCSSDPFSPREEPLVHQLTRRLVSGFSSSDLANGVDGDLKRKSEPVPELARQVHPLEVNANNSTPFLSRARSHKSSEPGMVPLSVGQVFLNGRSLITAGQCTSGGDEVVIPVFDDEPGSVIAHVLASISFQKKLQQEVAAMQALHWSAGERAEPRPHERRSSWDGKPPAEGPQGTGRRASDGVARVPRSDAVYWHPAHITQRFEDDALEMMPLSKARFDVVAYFAPQFAKLRSRCIPGGEKSFIMSLSRCKLWRARGGKTKAYFGRTMDERYVIKSMSAMERDSFLRHLAPNYLKYIDDAIDAGRDICLAKILGMFQVSLKSRTEEWERTVIIMENVFYDRTCIRKYDLKGSKRGRDNPEAERSYSRGEEAVFLDNDLRRHNLQAPPLLVDQRNLDCLQDALNRDTKFLADLAIMDYSLILGLDKERTKLVVGIIDFVREYTLDKRFETLIKSSGILGEGGSEPTIISPNAYRTRFVEEIRKYFTVVPTHDDWEAGAPRRGAEAAVCDGC</sequence>
<dbReference type="Gene3D" id="3.50.7.10">
    <property type="entry name" value="GroEL"/>
    <property type="match status" value="1"/>
</dbReference>
<feature type="region of interest" description="Disordered" evidence="9">
    <location>
        <begin position="1056"/>
        <end position="1096"/>
    </location>
</feature>
<feature type="region of interest" description="Disordered" evidence="9">
    <location>
        <begin position="460"/>
        <end position="481"/>
    </location>
</feature>
<protein>
    <recommendedName>
        <fullName evidence="1">1-phosphatidylinositol-3-phosphate 5-kinase</fullName>
        <ecNumber evidence="1">2.7.1.150</ecNumber>
    </recommendedName>
    <alternativeName>
        <fullName evidence="7">Phosphatidylinositol 3-phosphate 5-kinase type III</fullName>
    </alternativeName>
</protein>
<feature type="compositionally biased region" description="Basic and acidic residues" evidence="9">
    <location>
        <begin position="1301"/>
        <end position="1316"/>
    </location>
</feature>
<dbReference type="FunFam" id="3.50.7.10:FF:000007">
    <property type="entry name" value="1-phosphatidylinositol 3-phosphate 5-kinase isoform X1"/>
    <property type="match status" value="1"/>
</dbReference>
<evidence type="ECO:0000259" key="10">
    <source>
        <dbReference type="PROSITE" id="PS51455"/>
    </source>
</evidence>
<feature type="compositionally biased region" description="Basic and acidic residues" evidence="9">
    <location>
        <begin position="556"/>
        <end position="568"/>
    </location>
</feature>
<dbReference type="InterPro" id="IPR027409">
    <property type="entry name" value="GroEL-like_apical_dom_sf"/>
</dbReference>
<name>A0A8S1J1J0_9CHLO</name>
<evidence type="ECO:0000313" key="12">
    <source>
        <dbReference type="Proteomes" id="UP000708148"/>
    </source>
</evidence>
<gene>
    <name evidence="11" type="ORF">OSTQU699_LOCUS5104</name>
</gene>
<dbReference type="FunFam" id="3.30.810.10:FF:000001">
    <property type="entry name" value="1-phosphatidylinositol 3-phosphate 5-kinase FAB1"/>
    <property type="match status" value="1"/>
</dbReference>
<dbReference type="PANTHER" id="PTHR45748:SF7">
    <property type="entry name" value="1-PHOSPHATIDYLINOSITOL 3-PHOSPHATE 5-KINASE-RELATED"/>
    <property type="match status" value="1"/>
</dbReference>
<dbReference type="Gene3D" id="3.30.800.10">
    <property type="entry name" value="Phosphatidylinositol Phosphate Kinase II Beta"/>
    <property type="match status" value="1"/>
</dbReference>
<evidence type="ECO:0000256" key="5">
    <source>
        <dbReference type="ARBA" id="ARBA00022840"/>
    </source>
</evidence>
<dbReference type="PROSITE" id="PS51455">
    <property type="entry name" value="PIPK"/>
    <property type="match status" value="1"/>
</dbReference>
<feature type="region of interest" description="Disordered" evidence="9">
    <location>
        <begin position="1130"/>
        <end position="1166"/>
    </location>
</feature>
<dbReference type="SUPFAM" id="SSF56104">
    <property type="entry name" value="SAICAR synthase-like"/>
    <property type="match status" value="1"/>
</dbReference>
<dbReference type="GO" id="GO:0000285">
    <property type="term" value="F:1-phosphatidylinositol-3-phosphate 5-kinase activity"/>
    <property type="evidence" value="ECO:0007669"/>
    <property type="project" value="UniProtKB-EC"/>
</dbReference>
<dbReference type="OrthoDB" id="158357at2759"/>
<dbReference type="InterPro" id="IPR027484">
    <property type="entry name" value="PInositol-4-P-5-kinase_N"/>
</dbReference>
<proteinExistence type="predicted"/>
<keyword evidence="3 8" id="KW-0547">Nucleotide-binding</keyword>
<dbReference type="GO" id="GO:0005524">
    <property type="term" value="F:ATP binding"/>
    <property type="evidence" value="ECO:0007669"/>
    <property type="project" value="UniProtKB-UniRule"/>
</dbReference>
<feature type="region of interest" description="Disordered" evidence="9">
    <location>
        <begin position="44"/>
        <end position="67"/>
    </location>
</feature>
<comment type="caution">
    <text evidence="11">The sequence shown here is derived from an EMBL/GenBank/DDBJ whole genome shotgun (WGS) entry which is preliminary data.</text>
</comment>
<reference evidence="11" key="1">
    <citation type="submission" date="2020-12" db="EMBL/GenBank/DDBJ databases">
        <authorList>
            <person name="Iha C."/>
        </authorList>
    </citation>
    <scope>NUCLEOTIDE SEQUENCE</scope>
</reference>
<evidence type="ECO:0000256" key="1">
    <source>
        <dbReference type="ARBA" id="ARBA00012009"/>
    </source>
</evidence>
<evidence type="ECO:0000256" key="3">
    <source>
        <dbReference type="ARBA" id="ARBA00022741"/>
    </source>
</evidence>
<feature type="region of interest" description="Disordered" evidence="9">
    <location>
        <begin position="546"/>
        <end position="568"/>
    </location>
</feature>
<keyword evidence="5 8" id="KW-0067">ATP-binding</keyword>
<dbReference type="SMART" id="SM00330">
    <property type="entry name" value="PIPKc"/>
    <property type="match status" value="1"/>
</dbReference>
<dbReference type="Proteomes" id="UP000708148">
    <property type="component" value="Unassembled WGS sequence"/>
</dbReference>
<dbReference type="Pfam" id="PF01504">
    <property type="entry name" value="PIP5K"/>
    <property type="match status" value="1"/>
</dbReference>
<dbReference type="GO" id="GO:0046854">
    <property type="term" value="P:phosphatidylinositol phosphate biosynthetic process"/>
    <property type="evidence" value="ECO:0007669"/>
    <property type="project" value="TreeGrafter"/>
</dbReference>
<dbReference type="Gene3D" id="3.30.810.10">
    <property type="entry name" value="2-Layer Sandwich"/>
    <property type="match status" value="1"/>
</dbReference>
<keyword evidence="12" id="KW-1185">Reference proteome</keyword>
<dbReference type="PANTHER" id="PTHR45748">
    <property type="entry name" value="1-PHOSPHATIDYLINOSITOL 3-PHOSPHATE 5-KINASE-RELATED"/>
    <property type="match status" value="1"/>
</dbReference>
<keyword evidence="2 8" id="KW-0808">Transferase</keyword>
<feature type="domain" description="PIPK" evidence="10">
    <location>
        <begin position="1311"/>
        <end position="1637"/>
    </location>
</feature>
<feature type="compositionally biased region" description="Basic and acidic residues" evidence="9">
    <location>
        <begin position="943"/>
        <end position="955"/>
    </location>
</feature>
<evidence type="ECO:0000313" key="11">
    <source>
        <dbReference type="EMBL" id="CAD7699745.1"/>
    </source>
</evidence>
<organism evidence="11 12">
    <name type="scientific">Ostreobium quekettii</name>
    <dbReference type="NCBI Taxonomy" id="121088"/>
    <lineage>
        <taxon>Eukaryota</taxon>
        <taxon>Viridiplantae</taxon>
        <taxon>Chlorophyta</taxon>
        <taxon>core chlorophytes</taxon>
        <taxon>Ulvophyceae</taxon>
        <taxon>TCBD clade</taxon>
        <taxon>Bryopsidales</taxon>
        <taxon>Ostreobineae</taxon>
        <taxon>Ostreobiaceae</taxon>
        <taxon>Ostreobium</taxon>
    </lineage>
</organism>
<dbReference type="InterPro" id="IPR002498">
    <property type="entry name" value="PInositol-4-P-4/5-kinase_core"/>
</dbReference>
<feature type="compositionally biased region" description="Low complexity" evidence="9">
    <location>
        <begin position="1130"/>
        <end position="1141"/>
    </location>
</feature>
<evidence type="ECO:0000256" key="2">
    <source>
        <dbReference type="ARBA" id="ARBA00022679"/>
    </source>
</evidence>
<feature type="compositionally biased region" description="Basic and acidic residues" evidence="9">
    <location>
        <begin position="45"/>
        <end position="67"/>
    </location>
</feature>
<dbReference type="SUPFAM" id="SSF52029">
    <property type="entry name" value="GroEL apical domain-like"/>
    <property type="match status" value="1"/>
</dbReference>
<dbReference type="InterPro" id="IPR027483">
    <property type="entry name" value="PInositol-4-P-4/5-kinase_C_sf"/>
</dbReference>
<evidence type="ECO:0000256" key="9">
    <source>
        <dbReference type="SAM" id="MobiDB-lite"/>
    </source>
</evidence>
<feature type="compositionally biased region" description="Basic and acidic residues" evidence="9">
    <location>
        <begin position="970"/>
        <end position="979"/>
    </location>
</feature>
<evidence type="ECO:0000256" key="4">
    <source>
        <dbReference type="ARBA" id="ARBA00022777"/>
    </source>
</evidence>
<keyword evidence="4 8" id="KW-0418">Kinase</keyword>
<accession>A0A8S1J1J0</accession>